<keyword evidence="2" id="KW-1185">Reference proteome</keyword>
<accession>A0A8S1PX97</accession>
<sequence length="129" mass="15425">MQFLVQLLDLVVYLNVKIQRQNHQLNIMIMQLQVDMLEIVILQKYIWLLSLDKQLKDQQQISIKSKGPALHLNLIKITLCENPMQLPPVDKPCSFRIQQQMNQRCAIEVKYLVMVINFIYRRRLYKIIC</sequence>
<protein>
    <submittedName>
        <fullName evidence="1">Uncharacterized protein</fullName>
    </submittedName>
</protein>
<comment type="caution">
    <text evidence="1">The sequence shown here is derived from an EMBL/GenBank/DDBJ whole genome shotgun (WGS) entry which is preliminary data.</text>
</comment>
<dbReference type="AlphaFoldDB" id="A0A8S1PX97"/>
<reference evidence="1" key="1">
    <citation type="submission" date="2021-01" db="EMBL/GenBank/DDBJ databases">
        <authorList>
            <consortium name="Genoscope - CEA"/>
            <person name="William W."/>
        </authorList>
    </citation>
    <scope>NUCLEOTIDE SEQUENCE</scope>
</reference>
<dbReference type="Proteomes" id="UP000692954">
    <property type="component" value="Unassembled WGS sequence"/>
</dbReference>
<evidence type="ECO:0000313" key="1">
    <source>
        <dbReference type="EMBL" id="CAD8107764.1"/>
    </source>
</evidence>
<dbReference type="EMBL" id="CAJJDN010000089">
    <property type="protein sequence ID" value="CAD8107764.1"/>
    <property type="molecule type" value="Genomic_DNA"/>
</dbReference>
<organism evidence="1 2">
    <name type="scientific">Paramecium sonneborni</name>
    <dbReference type="NCBI Taxonomy" id="65129"/>
    <lineage>
        <taxon>Eukaryota</taxon>
        <taxon>Sar</taxon>
        <taxon>Alveolata</taxon>
        <taxon>Ciliophora</taxon>
        <taxon>Intramacronucleata</taxon>
        <taxon>Oligohymenophorea</taxon>
        <taxon>Peniculida</taxon>
        <taxon>Parameciidae</taxon>
        <taxon>Paramecium</taxon>
    </lineage>
</organism>
<evidence type="ECO:0000313" key="2">
    <source>
        <dbReference type="Proteomes" id="UP000692954"/>
    </source>
</evidence>
<gene>
    <name evidence="1" type="ORF">PSON_ATCC_30995.1.T0890188</name>
</gene>
<proteinExistence type="predicted"/>
<name>A0A8S1PX97_9CILI</name>